<comment type="caution">
    <text evidence="3">The sequence shown here is derived from an EMBL/GenBank/DDBJ whole genome shotgun (WGS) entry which is preliminary data.</text>
</comment>
<dbReference type="RefSeq" id="WP_207125544.1">
    <property type="nucleotide sequence ID" value="NZ_BOPO01000053.1"/>
</dbReference>
<accession>A0A8J4ADV2</accession>
<feature type="transmembrane region" description="Helical" evidence="2">
    <location>
        <begin position="30"/>
        <end position="48"/>
    </location>
</feature>
<evidence type="ECO:0008006" key="5">
    <source>
        <dbReference type="Google" id="ProtNLM"/>
    </source>
</evidence>
<proteinExistence type="predicted"/>
<keyword evidence="2" id="KW-0472">Membrane</keyword>
<dbReference type="Proteomes" id="UP000614996">
    <property type="component" value="Unassembled WGS sequence"/>
</dbReference>
<sequence>MIGGYIGVGILAVLGGVLLRSRLPRATPMACAITAVCGLVGGELGAWLGPTDEYTNWLFGLMFAGAFIAGACFLAAWRHGALPRRPHTVYLERQSRRTLLDTSTAAQPDVPARIGRPGPISVSELLATGAGADTPYGDLPFPIPAERVRPSQPESPPADAG</sequence>
<dbReference type="AlphaFoldDB" id="A0A8J4ADV2"/>
<organism evidence="3 4">
    <name type="scientific">Actinocatenispora comari</name>
    <dbReference type="NCBI Taxonomy" id="2807577"/>
    <lineage>
        <taxon>Bacteria</taxon>
        <taxon>Bacillati</taxon>
        <taxon>Actinomycetota</taxon>
        <taxon>Actinomycetes</taxon>
        <taxon>Micromonosporales</taxon>
        <taxon>Micromonosporaceae</taxon>
        <taxon>Actinocatenispora</taxon>
    </lineage>
</organism>
<evidence type="ECO:0000256" key="2">
    <source>
        <dbReference type="SAM" id="Phobius"/>
    </source>
</evidence>
<dbReference type="EMBL" id="BOPO01000053">
    <property type="protein sequence ID" value="GIL27815.1"/>
    <property type="molecule type" value="Genomic_DNA"/>
</dbReference>
<reference evidence="4" key="1">
    <citation type="journal article" date="2021" name="Int. J. Syst. Evol. Microbiol.">
        <title>Actinocatenispora comari sp. nov., an endophytic actinomycete isolated from aerial parts of Comarum salesowianum.</title>
        <authorList>
            <person name="Oyunbileg N."/>
            <person name="Iizaka Y."/>
            <person name="Hamada M."/>
            <person name="Davaapurev B.O."/>
            <person name="Fukumoto A."/>
            <person name="Tsetseg B."/>
            <person name="Kato F."/>
            <person name="Tamura T."/>
            <person name="Batkhuu J."/>
            <person name="Anzai Y."/>
        </authorList>
    </citation>
    <scope>NUCLEOTIDE SEQUENCE [LARGE SCALE GENOMIC DNA]</scope>
    <source>
        <strain evidence="4">NUM-2625</strain>
    </source>
</reference>
<keyword evidence="2" id="KW-1133">Transmembrane helix</keyword>
<evidence type="ECO:0000313" key="4">
    <source>
        <dbReference type="Proteomes" id="UP000614996"/>
    </source>
</evidence>
<keyword evidence="4" id="KW-1185">Reference proteome</keyword>
<gene>
    <name evidence="3" type="ORF">NUM_30690</name>
</gene>
<evidence type="ECO:0000313" key="3">
    <source>
        <dbReference type="EMBL" id="GIL27815.1"/>
    </source>
</evidence>
<protein>
    <recommendedName>
        <fullName evidence="5">GlsB/YeaQ/YmgE family stress response membrane protein</fullName>
    </recommendedName>
</protein>
<evidence type="ECO:0000256" key="1">
    <source>
        <dbReference type="SAM" id="MobiDB-lite"/>
    </source>
</evidence>
<feature type="transmembrane region" description="Helical" evidence="2">
    <location>
        <begin position="54"/>
        <end position="77"/>
    </location>
</feature>
<feature type="transmembrane region" description="Helical" evidence="2">
    <location>
        <begin position="6"/>
        <end position="23"/>
    </location>
</feature>
<feature type="region of interest" description="Disordered" evidence="1">
    <location>
        <begin position="131"/>
        <end position="161"/>
    </location>
</feature>
<name>A0A8J4ADV2_9ACTN</name>
<keyword evidence="2" id="KW-0812">Transmembrane</keyword>